<dbReference type="OrthoDB" id="913267at2759"/>
<evidence type="ECO:0000256" key="1">
    <source>
        <dbReference type="SAM" id="Coils"/>
    </source>
</evidence>
<proteinExistence type="predicted"/>
<feature type="region of interest" description="Disordered" evidence="2">
    <location>
        <begin position="664"/>
        <end position="684"/>
    </location>
</feature>
<evidence type="ECO:0000259" key="3">
    <source>
        <dbReference type="Pfam" id="PF10536"/>
    </source>
</evidence>
<dbReference type="PANTHER" id="PTHR36607:SF20">
    <property type="entry name" value="AMINOTRANSFERASE-LIKE PLANT MOBILE DOMAIN-CONTAINING PROTEIN"/>
    <property type="match status" value="1"/>
</dbReference>
<name>A0A9Q1QC22_9CARY</name>
<feature type="coiled-coil region" evidence="1">
    <location>
        <begin position="712"/>
        <end position="739"/>
    </location>
</feature>
<gene>
    <name evidence="4" type="ORF">Cgig2_013263</name>
</gene>
<dbReference type="PANTHER" id="PTHR36607">
    <property type="entry name" value="1,2-DIHYDROXY-3-KETO-5-METHYLTHIOPENTENE DIOXYGENASE 4"/>
    <property type="match status" value="1"/>
</dbReference>
<organism evidence="4 5">
    <name type="scientific">Carnegiea gigantea</name>
    <dbReference type="NCBI Taxonomy" id="171969"/>
    <lineage>
        <taxon>Eukaryota</taxon>
        <taxon>Viridiplantae</taxon>
        <taxon>Streptophyta</taxon>
        <taxon>Embryophyta</taxon>
        <taxon>Tracheophyta</taxon>
        <taxon>Spermatophyta</taxon>
        <taxon>Magnoliopsida</taxon>
        <taxon>eudicotyledons</taxon>
        <taxon>Gunneridae</taxon>
        <taxon>Pentapetalae</taxon>
        <taxon>Caryophyllales</taxon>
        <taxon>Cactineae</taxon>
        <taxon>Cactaceae</taxon>
        <taxon>Cactoideae</taxon>
        <taxon>Echinocereeae</taxon>
        <taxon>Carnegiea</taxon>
    </lineage>
</organism>
<comment type="caution">
    <text evidence="4">The sequence shown here is derived from an EMBL/GenBank/DDBJ whole genome shotgun (WGS) entry which is preliminary data.</text>
</comment>
<dbReference type="Proteomes" id="UP001153076">
    <property type="component" value="Unassembled WGS sequence"/>
</dbReference>
<keyword evidence="5" id="KW-1185">Reference proteome</keyword>
<feature type="domain" description="Aminotransferase-like plant mobile" evidence="3">
    <location>
        <begin position="227"/>
        <end position="445"/>
    </location>
</feature>
<protein>
    <recommendedName>
        <fullName evidence="3">Aminotransferase-like plant mobile domain-containing protein</fullName>
    </recommendedName>
</protein>
<keyword evidence="1" id="KW-0175">Coiled coil</keyword>
<dbReference type="Pfam" id="PF10536">
    <property type="entry name" value="PMD"/>
    <property type="match status" value="1"/>
</dbReference>
<dbReference type="AlphaFoldDB" id="A0A9Q1QC22"/>
<accession>A0A9Q1QC22</accession>
<evidence type="ECO:0000313" key="5">
    <source>
        <dbReference type="Proteomes" id="UP001153076"/>
    </source>
</evidence>
<reference evidence="4" key="1">
    <citation type="submission" date="2022-04" db="EMBL/GenBank/DDBJ databases">
        <title>Carnegiea gigantea Genome sequencing and assembly v2.</title>
        <authorList>
            <person name="Copetti D."/>
            <person name="Sanderson M.J."/>
            <person name="Burquez A."/>
            <person name="Wojciechowski M.F."/>
        </authorList>
    </citation>
    <scope>NUCLEOTIDE SEQUENCE</scope>
    <source>
        <strain evidence="4">SGP5-SGP5p</strain>
        <tissue evidence="4">Aerial part</tissue>
    </source>
</reference>
<evidence type="ECO:0000313" key="4">
    <source>
        <dbReference type="EMBL" id="KAJ8435916.1"/>
    </source>
</evidence>
<feature type="compositionally biased region" description="Basic and acidic residues" evidence="2">
    <location>
        <begin position="673"/>
        <end position="684"/>
    </location>
</feature>
<dbReference type="InterPro" id="IPR019557">
    <property type="entry name" value="AminoTfrase-like_pln_mobile"/>
</dbReference>
<evidence type="ECO:0000256" key="2">
    <source>
        <dbReference type="SAM" id="MobiDB-lite"/>
    </source>
</evidence>
<sequence length="740" mass="83146">MEINDAKSLHGIATTPPVTSPTTQFSLFLLLIQGLFKMVTFMDKITSGRCYLHIQPSENDIDGEETKLPIRNPITSVCKSDWARGPPSLPWWSTENLKTGETFLLSTHIKMKENLPSYQLLRHDIESECKSWTKLRLHGEFSYKPLYWEWLEDILVRCKDKLTTFHLSLFTAYHKLIQGRKGKPTIEQWIAFWYHVARKPDQDSRISHPRILSSIIDTGALRDAGCIQPDTFSVASFMASGVGYCLPTAILASIYKGLNEILRSSHPGRGGGHFLAHFLFAWLAKNSDVYELVGEAFSSSGMVKFSSIGQAKSFQLEEARELIGSGRGFHWHSSIINRLKETLVDDDKLSRADFAYFVSIRSGFVSYRCEDSFVMEHYCPDQFSRQFGFHQDVPTDLDFDNLPDPETMLCYHQTLMRYGTGSQVLLPGRCDLLERNTTHAFREWWSKMFISLTCSPHASDCKRKRSDLFDTNTLKDEGKLGSKPKLKIVHFGKPLEPSVPPMGDNSSCVKIPGIDVVIPVTPIPAIPIQNIAPLPQDEIPIGVCEPTTEKVTELPPEGAENIMDIINSEPNPIECMVESTCRVNAPSLAPQPQRPLRAPQEGISVFNAEAIIREVDKNAARVFGKAILDKVCRTPFDGLPSLKGDFDSLYTTILQRGVDVTPLESKSYSGRTSVEEHDTGRMEVQGKLDEASRRLNTEGVHYEAKTAELKHVAASEHLLQETEREVIDLQGQIDILNATK</sequence>
<dbReference type="EMBL" id="JAKOGI010000375">
    <property type="protein sequence ID" value="KAJ8435916.1"/>
    <property type="molecule type" value="Genomic_DNA"/>
</dbReference>